<dbReference type="Gene3D" id="3.40.50.1390">
    <property type="entry name" value="Resolvase, N-terminal catalytic domain"/>
    <property type="match status" value="1"/>
</dbReference>
<dbReference type="CDD" id="cd00569">
    <property type="entry name" value="HTH_Hin_like"/>
    <property type="match status" value="1"/>
</dbReference>
<evidence type="ECO:0000256" key="2">
    <source>
        <dbReference type="ARBA" id="ARBA00022908"/>
    </source>
</evidence>
<reference evidence="8 9" key="1">
    <citation type="submission" date="2018-11" db="EMBL/GenBank/DDBJ databases">
        <title>Draft genome sequence of Gordonia sp. RS15-1S isolated from rice stems.</title>
        <authorList>
            <person name="Muangham S."/>
        </authorList>
    </citation>
    <scope>NUCLEOTIDE SEQUENCE [LARGE SCALE GENOMIC DNA]</scope>
    <source>
        <strain evidence="8 9">RS15-1S</strain>
    </source>
</reference>
<evidence type="ECO:0000259" key="7">
    <source>
        <dbReference type="PROSITE" id="PS51736"/>
    </source>
</evidence>
<accession>A0A3N4GXG4</accession>
<dbReference type="PROSITE" id="PS51736">
    <property type="entry name" value="RECOMBINASES_3"/>
    <property type="match status" value="1"/>
</dbReference>
<evidence type="ECO:0000256" key="4">
    <source>
        <dbReference type="ARBA" id="ARBA00023172"/>
    </source>
</evidence>
<comment type="caution">
    <text evidence="8">The sequence shown here is derived from an EMBL/GenBank/DDBJ whole genome shotgun (WGS) entry which is preliminary data.</text>
</comment>
<evidence type="ECO:0000313" key="8">
    <source>
        <dbReference type="EMBL" id="RPA66117.1"/>
    </source>
</evidence>
<organism evidence="8 9">
    <name type="scientific">Gordonia oryzae</name>
    <dbReference type="NCBI Taxonomy" id="2487349"/>
    <lineage>
        <taxon>Bacteria</taxon>
        <taxon>Bacillati</taxon>
        <taxon>Actinomycetota</taxon>
        <taxon>Actinomycetes</taxon>
        <taxon>Mycobacteriales</taxon>
        <taxon>Gordoniaceae</taxon>
        <taxon>Gordonia</taxon>
    </lineage>
</organism>
<dbReference type="GO" id="GO:0003677">
    <property type="term" value="F:DNA binding"/>
    <property type="evidence" value="ECO:0007669"/>
    <property type="project" value="UniProtKB-KW"/>
</dbReference>
<dbReference type="InterPro" id="IPR050639">
    <property type="entry name" value="SSR_resolvase"/>
</dbReference>
<feature type="domain" description="Resolvase/invertase-type recombinase catalytic" evidence="7">
    <location>
        <begin position="12"/>
        <end position="149"/>
    </location>
</feature>
<keyword evidence="4" id="KW-0233">DNA recombination</keyword>
<dbReference type="Gene3D" id="1.10.10.60">
    <property type="entry name" value="Homeodomain-like"/>
    <property type="match status" value="1"/>
</dbReference>
<evidence type="ECO:0000313" key="9">
    <source>
        <dbReference type="Proteomes" id="UP000267536"/>
    </source>
</evidence>
<dbReference type="PROSITE" id="PS00398">
    <property type="entry name" value="RECOMBINASES_2"/>
    <property type="match status" value="1"/>
</dbReference>
<dbReference type="SMART" id="SM00857">
    <property type="entry name" value="Resolvase"/>
    <property type="match status" value="1"/>
</dbReference>
<dbReference type="GO" id="GO:0000150">
    <property type="term" value="F:DNA strand exchange activity"/>
    <property type="evidence" value="ECO:0007669"/>
    <property type="project" value="InterPro"/>
</dbReference>
<keyword evidence="9" id="KW-1185">Reference proteome</keyword>
<dbReference type="Pfam" id="PF02796">
    <property type="entry name" value="HTH_7"/>
    <property type="match status" value="1"/>
</dbReference>
<dbReference type="AlphaFoldDB" id="A0A3N4GXG4"/>
<dbReference type="InterPro" id="IPR036162">
    <property type="entry name" value="Resolvase-like_N_sf"/>
</dbReference>
<dbReference type="SUPFAM" id="SSF53041">
    <property type="entry name" value="Resolvase-like"/>
    <property type="match status" value="1"/>
</dbReference>
<sequence>MPTTDPGAHPGMLLGYARESSDSPALDEQIDLLIDNGVSPERVYSDHSRHDSPTAHRPGLDALLGYARPGDTIVVVGMDRLGRSTAELLATVRTLDDRGIGVRSIRERLRTDDDVGATLVGVLASLAVVNDEAARTRQRTPPRPSGHSGSSPLGRPRVLTDDQVELAQRMRDNGNPVPMIATTLGVSRATLYRTLAEKRTTR</sequence>
<name>A0A3N4GXG4_9ACTN</name>
<dbReference type="Pfam" id="PF00239">
    <property type="entry name" value="Resolvase"/>
    <property type="match status" value="1"/>
</dbReference>
<dbReference type="SUPFAM" id="SSF46689">
    <property type="entry name" value="Homeodomain-like"/>
    <property type="match status" value="1"/>
</dbReference>
<comment type="similarity">
    <text evidence="1">Belongs to the site-specific recombinase resolvase family.</text>
</comment>
<dbReference type="InterPro" id="IPR006120">
    <property type="entry name" value="Resolvase_HTH_dom"/>
</dbReference>
<feature type="active site" description="O-(5'-phospho-DNA)-serine intermediate" evidence="5">
    <location>
        <position position="20"/>
    </location>
</feature>
<protein>
    <submittedName>
        <fullName evidence="8">Recombinase family protein</fullName>
    </submittedName>
</protein>
<keyword evidence="2" id="KW-0229">DNA integration</keyword>
<dbReference type="OrthoDB" id="3405463at2"/>
<dbReference type="EMBL" id="RKMH01000001">
    <property type="protein sequence ID" value="RPA66117.1"/>
    <property type="molecule type" value="Genomic_DNA"/>
</dbReference>
<dbReference type="GO" id="GO:0015074">
    <property type="term" value="P:DNA integration"/>
    <property type="evidence" value="ECO:0007669"/>
    <property type="project" value="UniProtKB-KW"/>
</dbReference>
<dbReference type="CDD" id="cd03768">
    <property type="entry name" value="SR_ResInv"/>
    <property type="match status" value="1"/>
</dbReference>
<evidence type="ECO:0000256" key="1">
    <source>
        <dbReference type="ARBA" id="ARBA00009913"/>
    </source>
</evidence>
<dbReference type="InterPro" id="IPR009057">
    <property type="entry name" value="Homeodomain-like_sf"/>
</dbReference>
<dbReference type="RefSeq" id="WP_123925078.1">
    <property type="nucleotide sequence ID" value="NZ_JBPSDP010000002.1"/>
</dbReference>
<keyword evidence="3" id="KW-0238">DNA-binding</keyword>
<evidence type="ECO:0000256" key="3">
    <source>
        <dbReference type="ARBA" id="ARBA00023125"/>
    </source>
</evidence>
<dbReference type="InterPro" id="IPR006119">
    <property type="entry name" value="Resolv_N"/>
</dbReference>
<dbReference type="InterPro" id="IPR006118">
    <property type="entry name" value="Recombinase_CS"/>
</dbReference>
<feature type="compositionally biased region" description="Low complexity" evidence="6">
    <location>
        <begin position="145"/>
        <end position="157"/>
    </location>
</feature>
<proteinExistence type="inferred from homology"/>
<evidence type="ECO:0000256" key="6">
    <source>
        <dbReference type="SAM" id="MobiDB-lite"/>
    </source>
</evidence>
<dbReference type="Proteomes" id="UP000267536">
    <property type="component" value="Unassembled WGS sequence"/>
</dbReference>
<evidence type="ECO:0000256" key="5">
    <source>
        <dbReference type="PIRSR" id="PIRSR606118-50"/>
    </source>
</evidence>
<dbReference type="PANTHER" id="PTHR30461:SF26">
    <property type="entry name" value="RESOLVASE HOMOLOG YNEB"/>
    <property type="match status" value="1"/>
</dbReference>
<gene>
    <name evidence="8" type="ORF">EF294_00555</name>
</gene>
<dbReference type="PANTHER" id="PTHR30461">
    <property type="entry name" value="DNA-INVERTASE FROM LAMBDOID PROPHAGE"/>
    <property type="match status" value="1"/>
</dbReference>
<feature type="region of interest" description="Disordered" evidence="6">
    <location>
        <begin position="132"/>
        <end position="157"/>
    </location>
</feature>